<keyword evidence="2" id="KW-1185">Reference proteome</keyword>
<dbReference type="EMBL" id="JACGCI010000036">
    <property type="protein sequence ID" value="KAF6754057.1"/>
    <property type="molecule type" value="Genomic_DNA"/>
</dbReference>
<dbReference type="AlphaFoldDB" id="A0A8H6HXB6"/>
<accession>A0A8H6HXB6</accession>
<protein>
    <submittedName>
        <fullName evidence="1">Uncharacterized protein</fullName>
    </submittedName>
</protein>
<evidence type="ECO:0000313" key="2">
    <source>
        <dbReference type="Proteomes" id="UP000521943"/>
    </source>
</evidence>
<proteinExistence type="predicted"/>
<name>A0A8H6HXB6_9AGAR</name>
<gene>
    <name evidence="1" type="ORF">DFP72DRAFT_1046276</name>
</gene>
<comment type="caution">
    <text evidence="1">The sequence shown here is derived from an EMBL/GenBank/DDBJ whole genome shotgun (WGS) entry which is preliminary data.</text>
</comment>
<reference evidence="1 2" key="1">
    <citation type="submission" date="2020-07" db="EMBL/GenBank/DDBJ databases">
        <title>Comparative genomics of pyrophilous fungi reveals a link between fire events and developmental genes.</title>
        <authorList>
            <consortium name="DOE Joint Genome Institute"/>
            <person name="Steindorff A.S."/>
            <person name="Carver A."/>
            <person name="Calhoun S."/>
            <person name="Stillman K."/>
            <person name="Liu H."/>
            <person name="Lipzen A."/>
            <person name="Pangilinan J."/>
            <person name="Labutti K."/>
            <person name="Bruns T.D."/>
            <person name="Grigoriev I.V."/>
        </authorList>
    </citation>
    <scope>NUCLEOTIDE SEQUENCE [LARGE SCALE GENOMIC DNA]</scope>
    <source>
        <strain evidence="1 2">CBS 144469</strain>
    </source>
</reference>
<sequence>MSYILNPYAQGGQWTEINYWPNPHAPTYGALVSHPAVASPTMVELQFNTGRRVDPLNSTVAFSGARDALMTITTRVENGTKITTFASASDGTTFGTLEWIDGQPYISIRNRVERQHAGQWLNVSRDKCTASMAVGTDFFLWVFKNGCIKIYRDPTQSERLGKLYWNPTAKCLCMEIHNSLLQTAGNLEALVVAAALLQSHE</sequence>
<dbReference type="Proteomes" id="UP000521943">
    <property type="component" value="Unassembled WGS sequence"/>
</dbReference>
<evidence type="ECO:0000313" key="1">
    <source>
        <dbReference type="EMBL" id="KAF6754057.1"/>
    </source>
</evidence>
<organism evidence="1 2">
    <name type="scientific">Ephemerocybe angulata</name>
    <dbReference type="NCBI Taxonomy" id="980116"/>
    <lineage>
        <taxon>Eukaryota</taxon>
        <taxon>Fungi</taxon>
        <taxon>Dikarya</taxon>
        <taxon>Basidiomycota</taxon>
        <taxon>Agaricomycotina</taxon>
        <taxon>Agaricomycetes</taxon>
        <taxon>Agaricomycetidae</taxon>
        <taxon>Agaricales</taxon>
        <taxon>Agaricineae</taxon>
        <taxon>Psathyrellaceae</taxon>
        <taxon>Ephemerocybe</taxon>
    </lineage>
</organism>